<accession>A0A2P2Q559</accession>
<keyword evidence="1" id="KW-0812">Transmembrane</keyword>
<dbReference type="EMBL" id="GGEC01081648">
    <property type="protein sequence ID" value="MBX62132.1"/>
    <property type="molecule type" value="Transcribed_RNA"/>
</dbReference>
<dbReference type="AlphaFoldDB" id="A0A2P2Q559"/>
<proteinExistence type="predicted"/>
<keyword evidence="1" id="KW-0472">Membrane</keyword>
<reference evidence="2" key="1">
    <citation type="submission" date="2018-02" db="EMBL/GenBank/DDBJ databases">
        <title>Rhizophora mucronata_Transcriptome.</title>
        <authorList>
            <person name="Meera S.P."/>
            <person name="Sreeshan A."/>
            <person name="Augustine A."/>
        </authorList>
    </citation>
    <scope>NUCLEOTIDE SEQUENCE</scope>
    <source>
        <tissue evidence="2">Leaf</tissue>
    </source>
</reference>
<name>A0A2P2Q559_RHIMU</name>
<organism evidence="2">
    <name type="scientific">Rhizophora mucronata</name>
    <name type="common">Asiatic mangrove</name>
    <dbReference type="NCBI Taxonomy" id="61149"/>
    <lineage>
        <taxon>Eukaryota</taxon>
        <taxon>Viridiplantae</taxon>
        <taxon>Streptophyta</taxon>
        <taxon>Embryophyta</taxon>
        <taxon>Tracheophyta</taxon>
        <taxon>Spermatophyta</taxon>
        <taxon>Magnoliopsida</taxon>
        <taxon>eudicotyledons</taxon>
        <taxon>Gunneridae</taxon>
        <taxon>Pentapetalae</taxon>
        <taxon>rosids</taxon>
        <taxon>fabids</taxon>
        <taxon>Malpighiales</taxon>
        <taxon>Rhizophoraceae</taxon>
        <taxon>Rhizophora</taxon>
    </lineage>
</organism>
<sequence>MELLALALWFISYFIEDYLFPHFWLSFILMPNSISCGIMPCLAP</sequence>
<keyword evidence="1" id="KW-1133">Transmembrane helix</keyword>
<evidence type="ECO:0000313" key="2">
    <source>
        <dbReference type="EMBL" id="MBX62132.1"/>
    </source>
</evidence>
<feature type="transmembrane region" description="Helical" evidence="1">
    <location>
        <begin position="24"/>
        <end position="43"/>
    </location>
</feature>
<protein>
    <submittedName>
        <fullName evidence="2">Uncharacterized protein</fullName>
    </submittedName>
</protein>
<evidence type="ECO:0000256" key="1">
    <source>
        <dbReference type="SAM" id="Phobius"/>
    </source>
</evidence>